<evidence type="ECO:0000313" key="1">
    <source>
        <dbReference type="EMBL" id="CAH2405085.1"/>
    </source>
</evidence>
<reference evidence="1 2" key="1">
    <citation type="submission" date="2022-03" db="EMBL/GenBank/DDBJ databases">
        <authorList>
            <person name="Brunel B."/>
        </authorList>
    </citation>
    <scope>NUCLEOTIDE SEQUENCE [LARGE SCALE GENOMIC DNA]</scope>
    <source>
        <strain evidence="1">STM5069sample</strain>
    </source>
</reference>
<accession>A0ABN8K6P9</accession>
<dbReference type="EMBL" id="CAKXZT010000141">
    <property type="protein sequence ID" value="CAH2405085.1"/>
    <property type="molecule type" value="Genomic_DNA"/>
</dbReference>
<evidence type="ECO:0000313" key="2">
    <source>
        <dbReference type="Proteomes" id="UP001153050"/>
    </source>
</evidence>
<sequence length="83" mass="9253">MLQSLGLRERPMTEPTQRAGVEHHGFVGWQNINAHKGSLSPGSRQHTDKLGNATWIGGALPTPDSLAFTADRHRRLFIDTRRP</sequence>
<dbReference type="Proteomes" id="UP001153050">
    <property type="component" value="Unassembled WGS sequence"/>
</dbReference>
<name>A0ABN8K6P9_9HYPH</name>
<comment type="caution">
    <text evidence="1">The sequence shown here is derived from an EMBL/GenBank/DDBJ whole genome shotgun (WGS) entry which is preliminary data.</text>
</comment>
<gene>
    <name evidence="1" type="ORF">MES5069_450050</name>
</gene>
<organism evidence="1 2">
    <name type="scientific">Mesorhizobium escarrei</name>
    <dbReference type="NCBI Taxonomy" id="666018"/>
    <lineage>
        <taxon>Bacteria</taxon>
        <taxon>Pseudomonadati</taxon>
        <taxon>Pseudomonadota</taxon>
        <taxon>Alphaproteobacteria</taxon>
        <taxon>Hyphomicrobiales</taxon>
        <taxon>Phyllobacteriaceae</taxon>
        <taxon>Mesorhizobium</taxon>
    </lineage>
</organism>
<keyword evidence="2" id="KW-1185">Reference proteome</keyword>
<protein>
    <submittedName>
        <fullName evidence="1">Uncharacterized protein</fullName>
    </submittedName>
</protein>
<proteinExistence type="predicted"/>